<dbReference type="KEGG" id="bnn:FOA43_004209"/>
<dbReference type="InterPro" id="IPR028909">
    <property type="entry name" value="bL21-like"/>
</dbReference>
<dbReference type="Pfam" id="PF00829">
    <property type="entry name" value="Ribosomal_L21p"/>
    <property type="match status" value="1"/>
</dbReference>
<dbReference type="AlphaFoldDB" id="A0A875S9J9"/>
<dbReference type="SUPFAM" id="SSF141091">
    <property type="entry name" value="L21p-like"/>
    <property type="match status" value="1"/>
</dbReference>
<dbReference type="PANTHER" id="PTHR21349">
    <property type="entry name" value="50S RIBOSOMAL PROTEIN L21"/>
    <property type="match status" value="1"/>
</dbReference>
<comment type="similarity">
    <text evidence="1">Belongs to the bacterial ribosomal protein bL21 family.</text>
</comment>
<organism evidence="3 4">
    <name type="scientific">Eeniella nana</name>
    <name type="common">Yeast</name>
    <name type="synonym">Brettanomyces nanus</name>
    <dbReference type="NCBI Taxonomy" id="13502"/>
    <lineage>
        <taxon>Eukaryota</taxon>
        <taxon>Fungi</taxon>
        <taxon>Dikarya</taxon>
        <taxon>Ascomycota</taxon>
        <taxon>Saccharomycotina</taxon>
        <taxon>Pichiomycetes</taxon>
        <taxon>Pichiales</taxon>
        <taxon>Pichiaceae</taxon>
        <taxon>Brettanomyces</taxon>
    </lineage>
</organism>
<dbReference type="GeneID" id="62197609"/>
<dbReference type="Proteomes" id="UP000662931">
    <property type="component" value="Chromosome 4"/>
</dbReference>
<keyword evidence="4" id="KW-1185">Reference proteome</keyword>
<protein>
    <recommendedName>
        <fullName evidence="2">Large ribosomal subunit protein bL21m</fullName>
    </recommendedName>
</protein>
<accession>A0A875S9J9</accession>
<evidence type="ECO:0000313" key="4">
    <source>
        <dbReference type="Proteomes" id="UP000662931"/>
    </source>
</evidence>
<sequence>MLPRTIFNNLRPATRSFALGCYRGTGLIISRYLSTNLNTHQTLSTSGSTTKLAKSQQQSIEAIGITDLTPLKYEGNIYATINIHNRPYLITEGDEIILPFRMKHADIGDVLEFTDITTLGSRNYTYHMKKGVDPSFASIKGVILEKTKSPMYIKEVTKRRNRHVRHVEVKHDLTKIRITQLKLTL</sequence>
<dbReference type="PANTHER" id="PTHR21349:SF0">
    <property type="entry name" value="LARGE RIBOSOMAL SUBUNIT PROTEIN BL21M"/>
    <property type="match status" value="1"/>
</dbReference>
<evidence type="ECO:0000256" key="2">
    <source>
        <dbReference type="ARBA" id="ARBA00044129"/>
    </source>
</evidence>
<evidence type="ECO:0000313" key="3">
    <source>
        <dbReference type="EMBL" id="QPG76815.1"/>
    </source>
</evidence>
<dbReference type="InterPro" id="IPR036164">
    <property type="entry name" value="bL21-like_sf"/>
</dbReference>
<dbReference type="GO" id="GO:0005762">
    <property type="term" value="C:mitochondrial large ribosomal subunit"/>
    <property type="evidence" value="ECO:0007669"/>
    <property type="project" value="TreeGrafter"/>
</dbReference>
<reference evidence="3" key="1">
    <citation type="submission" date="2020-10" db="EMBL/GenBank/DDBJ databases">
        <authorList>
            <person name="Roach M.J.R."/>
        </authorList>
    </citation>
    <scope>NUCLEOTIDE SEQUENCE</scope>
    <source>
        <strain evidence="3">CBS 1945</strain>
    </source>
</reference>
<proteinExistence type="inferred from homology"/>
<dbReference type="OrthoDB" id="5994at2759"/>
<evidence type="ECO:0000256" key="1">
    <source>
        <dbReference type="ARBA" id="ARBA00008563"/>
    </source>
</evidence>
<dbReference type="RefSeq" id="XP_038780380.1">
    <property type="nucleotide sequence ID" value="XM_038924452.1"/>
</dbReference>
<dbReference type="EMBL" id="CP064815">
    <property type="protein sequence ID" value="QPG76815.1"/>
    <property type="molecule type" value="Genomic_DNA"/>
</dbReference>
<name>A0A875S9J9_EENNA</name>
<gene>
    <name evidence="3" type="ORF">FOA43_004209</name>
</gene>
<dbReference type="GO" id="GO:0003735">
    <property type="term" value="F:structural constituent of ribosome"/>
    <property type="evidence" value="ECO:0007669"/>
    <property type="project" value="TreeGrafter"/>
</dbReference>